<name>A0A9P5PG33_9AGAR</name>
<dbReference type="AlphaFoldDB" id="A0A9P5PG33"/>
<gene>
    <name evidence="2" type="ORF">BDP27DRAFT_1368638</name>
</gene>
<accession>A0A9P5PG33</accession>
<feature type="transmembrane region" description="Helical" evidence="1">
    <location>
        <begin position="188"/>
        <end position="210"/>
    </location>
</feature>
<organism evidence="2 3">
    <name type="scientific">Rhodocollybia butyracea</name>
    <dbReference type="NCBI Taxonomy" id="206335"/>
    <lineage>
        <taxon>Eukaryota</taxon>
        <taxon>Fungi</taxon>
        <taxon>Dikarya</taxon>
        <taxon>Basidiomycota</taxon>
        <taxon>Agaricomycotina</taxon>
        <taxon>Agaricomycetes</taxon>
        <taxon>Agaricomycetidae</taxon>
        <taxon>Agaricales</taxon>
        <taxon>Marasmiineae</taxon>
        <taxon>Omphalotaceae</taxon>
        <taxon>Rhodocollybia</taxon>
    </lineage>
</organism>
<dbReference type="EMBL" id="JADNRY010000165">
    <property type="protein sequence ID" value="KAF9062664.1"/>
    <property type="molecule type" value="Genomic_DNA"/>
</dbReference>
<sequence length="246" mass="27128">MDFKHKNMESKKGLPPRIKIFDVAELMLPNRDMDLGHSLQLCKSITIYPLPTTCNLSAEFIKGSLGGKHNIQIYVVWDNYLNSPQDKPSEMGEQFKVNSESDAGNSDFLLMSLGLEWDSAIQQTMWQFTGTGQHVQDCHTCHIGHSNALSSCSVSKGVLWEEEACPPFASDVDGTCFGPGTYRSQYELVVLHTSEAILICVLHFVAGSLVKDLTKDLETPELTAPIIGVQYGLGLVTVFVAYGVRP</sequence>
<keyword evidence="1" id="KW-1133">Transmembrane helix</keyword>
<comment type="caution">
    <text evidence="2">The sequence shown here is derived from an EMBL/GenBank/DDBJ whole genome shotgun (WGS) entry which is preliminary data.</text>
</comment>
<evidence type="ECO:0000256" key="1">
    <source>
        <dbReference type="SAM" id="Phobius"/>
    </source>
</evidence>
<feature type="transmembrane region" description="Helical" evidence="1">
    <location>
        <begin position="222"/>
        <end position="244"/>
    </location>
</feature>
<protein>
    <submittedName>
        <fullName evidence="2">Uncharacterized protein</fullName>
    </submittedName>
</protein>
<keyword evidence="1" id="KW-0472">Membrane</keyword>
<keyword evidence="3" id="KW-1185">Reference proteome</keyword>
<dbReference type="Proteomes" id="UP000772434">
    <property type="component" value="Unassembled WGS sequence"/>
</dbReference>
<reference evidence="2" key="1">
    <citation type="submission" date="2020-11" db="EMBL/GenBank/DDBJ databases">
        <authorList>
            <consortium name="DOE Joint Genome Institute"/>
            <person name="Ahrendt S."/>
            <person name="Riley R."/>
            <person name="Andreopoulos W."/>
            <person name="Labutti K."/>
            <person name="Pangilinan J."/>
            <person name="Ruiz-Duenas F.J."/>
            <person name="Barrasa J.M."/>
            <person name="Sanchez-Garcia M."/>
            <person name="Camarero S."/>
            <person name="Miyauchi S."/>
            <person name="Serrano A."/>
            <person name="Linde D."/>
            <person name="Babiker R."/>
            <person name="Drula E."/>
            <person name="Ayuso-Fernandez I."/>
            <person name="Pacheco R."/>
            <person name="Padilla G."/>
            <person name="Ferreira P."/>
            <person name="Barriuso J."/>
            <person name="Kellner H."/>
            <person name="Castanera R."/>
            <person name="Alfaro M."/>
            <person name="Ramirez L."/>
            <person name="Pisabarro A.G."/>
            <person name="Kuo A."/>
            <person name="Tritt A."/>
            <person name="Lipzen A."/>
            <person name="He G."/>
            <person name="Yan M."/>
            <person name="Ng V."/>
            <person name="Cullen D."/>
            <person name="Martin F."/>
            <person name="Rosso M.-N."/>
            <person name="Henrissat B."/>
            <person name="Hibbett D."/>
            <person name="Martinez A.T."/>
            <person name="Grigoriev I.V."/>
        </authorList>
    </citation>
    <scope>NUCLEOTIDE SEQUENCE</scope>
    <source>
        <strain evidence="2">AH 40177</strain>
    </source>
</reference>
<evidence type="ECO:0000313" key="3">
    <source>
        <dbReference type="Proteomes" id="UP000772434"/>
    </source>
</evidence>
<keyword evidence="1" id="KW-0812">Transmembrane</keyword>
<evidence type="ECO:0000313" key="2">
    <source>
        <dbReference type="EMBL" id="KAF9062664.1"/>
    </source>
</evidence>
<proteinExistence type="predicted"/>